<dbReference type="EMBL" id="FNFM01000011">
    <property type="protein sequence ID" value="SDK72555.1"/>
    <property type="molecule type" value="Genomic_DNA"/>
</dbReference>
<protein>
    <submittedName>
        <fullName evidence="3">Uncharacterized protein</fullName>
    </submittedName>
</protein>
<proteinExistence type="predicted"/>
<feature type="region of interest" description="Disordered" evidence="1">
    <location>
        <begin position="75"/>
        <end position="103"/>
    </location>
</feature>
<keyword evidence="2" id="KW-0812">Transmembrane</keyword>
<organism evidence="3 4">
    <name type="scientific">Actinopolyspora mzabensis</name>
    <dbReference type="NCBI Taxonomy" id="995066"/>
    <lineage>
        <taxon>Bacteria</taxon>
        <taxon>Bacillati</taxon>
        <taxon>Actinomycetota</taxon>
        <taxon>Actinomycetes</taxon>
        <taxon>Actinopolysporales</taxon>
        <taxon>Actinopolysporaceae</taxon>
        <taxon>Actinopolyspora</taxon>
    </lineage>
</organism>
<dbReference type="Proteomes" id="UP000199213">
    <property type="component" value="Unassembled WGS sequence"/>
</dbReference>
<evidence type="ECO:0000313" key="4">
    <source>
        <dbReference type="Proteomes" id="UP000199213"/>
    </source>
</evidence>
<accession>A0A1G9E948</accession>
<gene>
    <name evidence="3" type="ORF">SAMN04487820_111193</name>
</gene>
<evidence type="ECO:0000256" key="2">
    <source>
        <dbReference type="SAM" id="Phobius"/>
    </source>
</evidence>
<keyword evidence="4" id="KW-1185">Reference proteome</keyword>
<evidence type="ECO:0000256" key="1">
    <source>
        <dbReference type="SAM" id="MobiDB-lite"/>
    </source>
</evidence>
<evidence type="ECO:0000313" key="3">
    <source>
        <dbReference type="EMBL" id="SDK72555.1"/>
    </source>
</evidence>
<name>A0A1G9E948_ACTMZ</name>
<dbReference type="AlphaFoldDB" id="A0A1G9E948"/>
<sequence length="103" mass="10876">MGEAGSTGSRPLVGEIGYRAGVTVVQTVLFLAVIPAAVYGLVMLMVLWPRLLRARYRPNGEWNFPSVLWVANPAGVSPGSPPTDHAESEAESGTARGGARGNW</sequence>
<feature type="transmembrane region" description="Helical" evidence="2">
    <location>
        <begin position="28"/>
        <end position="48"/>
    </location>
</feature>
<keyword evidence="2" id="KW-1133">Transmembrane helix</keyword>
<keyword evidence="2" id="KW-0472">Membrane</keyword>
<reference evidence="4" key="1">
    <citation type="submission" date="2016-10" db="EMBL/GenBank/DDBJ databases">
        <authorList>
            <person name="Varghese N."/>
            <person name="Submissions S."/>
        </authorList>
    </citation>
    <scope>NUCLEOTIDE SEQUENCE [LARGE SCALE GENOMIC DNA]</scope>
    <source>
        <strain evidence="4">DSM 45460</strain>
    </source>
</reference>